<protein>
    <submittedName>
        <fullName evidence="1">Uncharacterized protein</fullName>
    </submittedName>
</protein>
<sequence>MDGNARPLFQMRLGARTSAYKKAGFPTIGSRTNAVWKTLTTELTSRLLQPVLCVHDTGVGFLEIKVSRRSGITLLSNGKRKNLNFDSL</sequence>
<accession>A0ABC8UVL3</accession>
<keyword evidence="2" id="KW-1185">Reference proteome</keyword>
<dbReference type="AlphaFoldDB" id="A0ABC8UVL3"/>
<dbReference type="Proteomes" id="UP001642360">
    <property type="component" value="Unassembled WGS sequence"/>
</dbReference>
<evidence type="ECO:0000313" key="2">
    <source>
        <dbReference type="Proteomes" id="UP001642360"/>
    </source>
</evidence>
<dbReference type="EMBL" id="CAUOFW020009169">
    <property type="protein sequence ID" value="CAK9185111.1"/>
    <property type="molecule type" value="Genomic_DNA"/>
</dbReference>
<organism evidence="1 2">
    <name type="scientific">Ilex paraguariensis</name>
    <name type="common">yerba mate</name>
    <dbReference type="NCBI Taxonomy" id="185542"/>
    <lineage>
        <taxon>Eukaryota</taxon>
        <taxon>Viridiplantae</taxon>
        <taxon>Streptophyta</taxon>
        <taxon>Embryophyta</taxon>
        <taxon>Tracheophyta</taxon>
        <taxon>Spermatophyta</taxon>
        <taxon>Magnoliopsida</taxon>
        <taxon>eudicotyledons</taxon>
        <taxon>Gunneridae</taxon>
        <taxon>Pentapetalae</taxon>
        <taxon>asterids</taxon>
        <taxon>campanulids</taxon>
        <taxon>Aquifoliales</taxon>
        <taxon>Aquifoliaceae</taxon>
        <taxon>Ilex</taxon>
    </lineage>
</organism>
<name>A0ABC8UVL3_9AQUA</name>
<comment type="caution">
    <text evidence="1">The sequence shown here is derived from an EMBL/GenBank/DDBJ whole genome shotgun (WGS) entry which is preliminary data.</text>
</comment>
<reference evidence="1 2" key="1">
    <citation type="submission" date="2024-02" db="EMBL/GenBank/DDBJ databases">
        <authorList>
            <person name="Vignale AGUSTIN F."/>
            <person name="Sosa J E."/>
            <person name="Modenutti C."/>
        </authorList>
    </citation>
    <scope>NUCLEOTIDE SEQUENCE [LARGE SCALE GENOMIC DNA]</scope>
</reference>
<proteinExistence type="predicted"/>
<gene>
    <name evidence="1" type="ORF">ILEXP_LOCUS55477</name>
</gene>
<evidence type="ECO:0000313" key="1">
    <source>
        <dbReference type="EMBL" id="CAK9185111.1"/>
    </source>
</evidence>